<accession>A0A1C7IEW6</accession>
<dbReference type="GO" id="GO:0042802">
    <property type="term" value="F:identical protein binding"/>
    <property type="evidence" value="ECO:0007669"/>
    <property type="project" value="TreeGrafter"/>
</dbReference>
<proteinExistence type="predicted"/>
<dbReference type="OrthoDB" id="9816523at2"/>
<dbReference type="Pfam" id="PF14501">
    <property type="entry name" value="HATPase_c_5"/>
    <property type="match status" value="1"/>
</dbReference>
<keyword evidence="1" id="KW-0812">Transmembrane</keyword>
<feature type="transmembrane region" description="Helical" evidence="1">
    <location>
        <begin position="119"/>
        <end position="136"/>
    </location>
</feature>
<dbReference type="Gene3D" id="3.30.565.10">
    <property type="entry name" value="Histidine kinase-like ATPase, C-terminal domain"/>
    <property type="match status" value="1"/>
</dbReference>
<keyword evidence="1" id="KW-1133">Transmembrane helix</keyword>
<feature type="transmembrane region" description="Helical" evidence="1">
    <location>
        <begin position="88"/>
        <end position="113"/>
    </location>
</feature>
<feature type="transmembrane region" description="Helical" evidence="1">
    <location>
        <begin position="38"/>
        <end position="55"/>
    </location>
</feature>
<dbReference type="KEGG" id="byl:A4V09_21700"/>
<evidence type="ECO:0000259" key="2">
    <source>
        <dbReference type="Pfam" id="PF14501"/>
    </source>
</evidence>
<name>A0A1C7IEW6_9FIRM</name>
<dbReference type="STRING" id="1796616.A4V09_21700"/>
<feature type="domain" description="Sensor histidine kinase NatK-like C-terminal" evidence="2">
    <location>
        <begin position="323"/>
        <end position="421"/>
    </location>
</feature>
<evidence type="ECO:0000256" key="1">
    <source>
        <dbReference type="SAM" id="Phobius"/>
    </source>
</evidence>
<sequence length="427" mass="49288">MDLVMANMLLGVLANAVRFYAIKRFITLFFVNDKCRWNHTWILYVVACCYTSLIYELFKSPAWNVLANLSGLFLVTFPYKVKALKKFFLILIIYIVNIAVDGIVVFSFTKYVLGEPFNQVYGCVTSLIILLISIVLEKTVLPEKDIQLPAFYGVILGIVPVVSILCIYSLTVIEIEQEQVRIIVSSFSSWILLVNIVIFYLYNALKQFYSEKIEKKMFEQMVEVYSYQLDIVQESQERVNALRHDMKHHIIELSSMIKKEDYPEVIRYLKNMEKFMLNPKEHATTGNKAFDGVLNYLLQDVEESLDCVNIKISIPEKNHWTDFSICVILGNLIDNAVREASKSEEKFLEINVQSKKGIILIYIENSYTGEIVEQENKFKTSQKMIAVHGIGLENVKKMVEANGGEISINYENNRFKVEVLLYLSNIK</sequence>
<dbReference type="InterPro" id="IPR032834">
    <property type="entry name" value="NatK-like_C"/>
</dbReference>
<dbReference type="PANTHER" id="PTHR40448:SF1">
    <property type="entry name" value="TWO-COMPONENT SENSOR HISTIDINE KINASE"/>
    <property type="match status" value="1"/>
</dbReference>
<evidence type="ECO:0000313" key="3">
    <source>
        <dbReference type="EMBL" id="ANU78125.1"/>
    </source>
</evidence>
<dbReference type="AlphaFoldDB" id="A0A1C7IEW6"/>
<keyword evidence="1" id="KW-0472">Membrane</keyword>
<dbReference type="CDD" id="cd16935">
    <property type="entry name" value="HATPase_AgrC-ComD-like"/>
    <property type="match status" value="1"/>
</dbReference>
<dbReference type="EMBL" id="CP015405">
    <property type="protein sequence ID" value="ANU78125.1"/>
    <property type="molecule type" value="Genomic_DNA"/>
</dbReference>
<organism evidence="3 4">
    <name type="scientific">Blautia pseudococcoides</name>
    <dbReference type="NCBI Taxonomy" id="1796616"/>
    <lineage>
        <taxon>Bacteria</taxon>
        <taxon>Bacillati</taxon>
        <taxon>Bacillota</taxon>
        <taxon>Clostridia</taxon>
        <taxon>Lachnospirales</taxon>
        <taxon>Lachnospiraceae</taxon>
        <taxon>Blautia</taxon>
    </lineage>
</organism>
<protein>
    <submittedName>
        <fullName evidence="3">ATP-binding protein</fullName>
    </submittedName>
</protein>
<feature type="transmembrane region" description="Helical" evidence="1">
    <location>
        <begin position="182"/>
        <end position="202"/>
    </location>
</feature>
<feature type="transmembrane region" description="Helical" evidence="1">
    <location>
        <begin position="6"/>
        <end position="26"/>
    </location>
</feature>
<gene>
    <name evidence="3" type="ORF">A4V09_21700</name>
</gene>
<dbReference type="SUPFAM" id="SSF55874">
    <property type="entry name" value="ATPase domain of HSP90 chaperone/DNA topoisomerase II/histidine kinase"/>
    <property type="match status" value="1"/>
</dbReference>
<feature type="transmembrane region" description="Helical" evidence="1">
    <location>
        <begin position="148"/>
        <end position="170"/>
    </location>
</feature>
<dbReference type="Proteomes" id="UP000092574">
    <property type="component" value="Chromosome"/>
</dbReference>
<dbReference type="PANTHER" id="PTHR40448">
    <property type="entry name" value="TWO-COMPONENT SENSOR HISTIDINE KINASE"/>
    <property type="match status" value="1"/>
</dbReference>
<dbReference type="RefSeq" id="WP_065544216.1">
    <property type="nucleotide sequence ID" value="NZ_CP015405.2"/>
</dbReference>
<evidence type="ECO:0000313" key="4">
    <source>
        <dbReference type="Proteomes" id="UP000092574"/>
    </source>
</evidence>
<dbReference type="GO" id="GO:0005524">
    <property type="term" value="F:ATP binding"/>
    <property type="evidence" value="ECO:0007669"/>
    <property type="project" value="UniProtKB-KW"/>
</dbReference>
<keyword evidence="4" id="KW-1185">Reference proteome</keyword>
<reference evidence="3" key="1">
    <citation type="submission" date="2017-04" db="EMBL/GenBank/DDBJ databases">
        <title>Complete Genome Sequences of Twelve Strains of a Stable Defined Moderately Diverse Mouse Microbiota 2 (sDMDMm2).</title>
        <authorList>
            <person name="Uchimura Y."/>
            <person name="Wyss M."/>
            <person name="Brugiroux S."/>
            <person name="Limenitakis J.P."/>
            <person name="Stecher B."/>
            <person name="McCoy K.D."/>
            <person name="Macpherson A.J."/>
        </authorList>
    </citation>
    <scope>NUCLEOTIDE SEQUENCE</scope>
    <source>
        <strain evidence="3">YL58</strain>
    </source>
</reference>
<dbReference type="InterPro" id="IPR036890">
    <property type="entry name" value="HATPase_C_sf"/>
</dbReference>
<keyword evidence="3" id="KW-0067">ATP-binding</keyword>
<keyword evidence="3" id="KW-0547">Nucleotide-binding</keyword>